<dbReference type="InterPro" id="IPR040350">
    <property type="entry name" value="TMEM272"/>
</dbReference>
<gene>
    <name evidence="2" type="primary">NCL1_34023</name>
    <name evidence="2" type="ORF">TNCT_261681</name>
</gene>
<reference evidence="2" key="1">
    <citation type="submission" date="2020-07" db="EMBL/GenBank/DDBJ databases">
        <title>Multicomponent nature underlies the extraordinary mechanical properties of spider dragline silk.</title>
        <authorList>
            <person name="Kono N."/>
            <person name="Nakamura H."/>
            <person name="Mori M."/>
            <person name="Yoshida Y."/>
            <person name="Ohtoshi R."/>
            <person name="Malay A.D."/>
            <person name="Moran D.A.P."/>
            <person name="Tomita M."/>
            <person name="Numata K."/>
            <person name="Arakawa K."/>
        </authorList>
    </citation>
    <scope>NUCLEOTIDE SEQUENCE</scope>
</reference>
<organism evidence="2 3">
    <name type="scientific">Trichonephila clavata</name>
    <name type="common">Joro spider</name>
    <name type="synonym">Nephila clavata</name>
    <dbReference type="NCBI Taxonomy" id="2740835"/>
    <lineage>
        <taxon>Eukaryota</taxon>
        <taxon>Metazoa</taxon>
        <taxon>Ecdysozoa</taxon>
        <taxon>Arthropoda</taxon>
        <taxon>Chelicerata</taxon>
        <taxon>Arachnida</taxon>
        <taxon>Araneae</taxon>
        <taxon>Araneomorphae</taxon>
        <taxon>Entelegynae</taxon>
        <taxon>Araneoidea</taxon>
        <taxon>Nephilidae</taxon>
        <taxon>Trichonephila</taxon>
    </lineage>
</organism>
<protein>
    <submittedName>
        <fullName evidence="2">Uncharacterized protein</fullName>
    </submittedName>
</protein>
<dbReference type="OrthoDB" id="6429720at2759"/>
<comment type="caution">
    <text evidence="2">The sequence shown here is derived from an EMBL/GenBank/DDBJ whole genome shotgun (WGS) entry which is preliminary data.</text>
</comment>
<keyword evidence="1" id="KW-0472">Membrane</keyword>
<accession>A0A8X6L8Q9</accession>
<dbReference type="PANTHER" id="PTHR33444:SF2">
    <property type="entry name" value="MARVEL DOMAIN-CONTAINING PROTEIN"/>
    <property type="match status" value="1"/>
</dbReference>
<feature type="transmembrane region" description="Helical" evidence="1">
    <location>
        <begin position="163"/>
        <end position="183"/>
    </location>
</feature>
<keyword evidence="1" id="KW-0812">Transmembrane</keyword>
<name>A0A8X6L8Q9_TRICU</name>
<dbReference type="AlphaFoldDB" id="A0A8X6L8Q9"/>
<dbReference type="EMBL" id="BMAO01025005">
    <property type="protein sequence ID" value="GFQ99466.1"/>
    <property type="molecule type" value="Genomic_DNA"/>
</dbReference>
<feature type="transmembrane region" description="Helical" evidence="1">
    <location>
        <begin position="129"/>
        <end position="151"/>
    </location>
</feature>
<evidence type="ECO:0000313" key="2">
    <source>
        <dbReference type="EMBL" id="GFQ99466.1"/>
    </source>
</evidence>
<keyword evidence="3" id="KW-1185">Reference proteome</keyword>
<evidence type="ECO:0000256" key="1">
    <source>
        <dbReference type="SAM" id="Phobius"/>
    </source>
</evidence>
<dbReference type="Proteomes" id="UP000887116">
    <property type="component" value="Unassembled WGS sequence"/>
</dbReference>
<proteinExistence type="predicted"/>
<keyword evidence="1" id="KW-1133">Transmembrane helix</keyword>
<feature type="transmembrane region" description="Helical" evidence="1">
    <location>
        <begin position="195"/>
        <end position="221"/>
    </location>
</feature>
<dbReference type="PANTHER" id="PTHR33444">
    <property type="entry name" value="SI:DKEY-19B23.12-RELATED"/>
    <property type="match status" value="1"/>
</dbReference>
<evidence type="ECO:0000313" key="3">
    <source>
        <dbReference type="Proteomes" id="UP000887116"/>
    </source>
</evidence>
<feature type="transmembrane region" description="Helical" evidence="1">
    <location>
        <begin position="241"/>
        <end position="260"/>
    </location>
</feature>
<sequence length="275" mass="30707">MSDQIPTITQLNGSIPQIVITEPSPMINGREYTITGNKPIPAVKTTPEVGIDVTTSPIQNQSGEFIPDPDCDLCNEDKSPSQEVMIPDEDDIVSEGIDETDDVFRNLPSNRSVLNRCLMSLVFLSESKFMLLILVLLLGIPLSAGFMGAKYMDQCVLSPETPMFLFMLGIAGTIVIICRILLITQKIILPRHSEWQLLSVIMVVGIIAIVVCLTTEMFAFFRKAPSFEPEDISYCHKTFYIFTYWINWISVIVLTVLLILEVLKCSISSRVELVP</sequence>